<reference evidence="2" key="1">
    <citation type="journal article" date="2019" name="Int. J. Syst. Evol. Microbiol.">
        <title>The Global Catalogue of Microorganisms (GCM) 10K type strain sequencing project: providing services to taxonomists for standard genome sequencing and annotation.</title>
        <authorList>
            <consortium name="The Broad Institute Genomics Platform"/>
            <consortium name="The Broad Institute Genome Sequencing Center for Infectious Disease"/>
            <person name="Wu L."/>
            <person name="Ma J."/>
        </authorList>
    </citation>
    <scope>NUCLEOTIDE SEQUENCE [LARGE SCALE GENOMIC DNA]</scope>
    <source>
        <strain evidence="2">JCM 17919</strain>
    </source>
</reference>
<dbReference type="EMBL" id="BAABGY010000014">
    <property type="protein sequence ID" value="GAA4340952.1"/>
    <property type="molecule type" value="Genomic_DNA"/>
</dbReference>
<dbReference type="RefSeq" id="WP_345257562.1">
    <property type="nucleotide sequence ID" value="NZ_BAABGY010000014.1"/>
</dbReference>
<keyword evidence="2" id="KW-1185">Reference proteome</keyword>
<dbReference type="InterPro" id="IPR036237">
    <property type="entry name" value="Xyl_isomerase-like_sf"/>
</dbReference>
<comment type="caution">
    <text evidence="1">The sequence shown here is derived from an EMBL/GenBank/DDBJ whole genome shotgun (WGS) entry which is preliminary data.</text>
</comment>
<sequence length="406" mass="46311">MKTAQGHLTYCTNIHAGESWGDHFAALKQHLPEIKKAVCPDKSFGVGLRLSNVASIELEKEEKLEEFQGWLQVHDCYVFTMNGFPYGGFHHEVVKDGVHAPDWTTGDRVVYTIRLARILAALLPQGMEGGISTSPLSYRHWHPTDAEKQLAFERATDNLLEVVKSLVQLKEQTGKVIHIDLEPEPDGLLECGAEFLEWYWQYLLPRGGCFLMEQFRCSKTEAERMLREHVQLCYDICHFAIEYENHEAIVQQLQQQGIRIGKIQISAALKAALNGDAQERAAVIDAFRQFNEPVYLHQLVARTKDGALKRYADLPDALKEAGDSSVCEWRAHYHVPLFVEGFGVLKATRADIEEVLGLQQRKPFTAHLEIETYTWEVLPEELKLPLQQSISRELDWVLQTLNRSNH</sequence>
<gene>
    <name evidence="1" type="primary">eboE_1</name>
    <name evidence="1" type="ORF">GCM10023184_39010</name>
</gene>
<proteinExistence type="predicted"/>
<dbReference type="NCBIfam" id="NF035939">
    <property type="entry name" value="TIM_EboE"/>
    <property type="match status" value="1"/>
</dbReference>
<protein>
    <submittedName>
        <fullName evidence="1">Metabolite traffic protein EboE</fullName>
    </submittedName>
</protein>
<dbReference type="SUPFAM" id="SSF51658">
    <property type="entry name" value="Xylose isomerase-like"/>
    <property type="match status" value="1"/>
</dbReference>
<evidence type="ECO:0000313" key="1">
    <source>
        <dbReference type="EMBL" id="GAA4340952.1"/>
    </source>
</evidence>
<name>A0ABP8HLU6_9BACT</name>
<evidence type="ECO:0000313" key="2">
    <source>
        <dbReference type="Proteomes" id="UP001501725"/>
    </source>
</evidence>
<dbReference type="Proteomes" id="UP001501725">
    <property type="component" value="Unassembled WGS sequence"/>
</dbReference>
<accession>A0ABP8HLU6</accession>
<organism evidence="1 2">
    <name type="scientific">Flaviaesturariibacter amylovorans</name>
    <dbReference type="NCBI Taxonomy" id="1084520"/>
    <lineage>
        <taxon>Bacteria</taxon>
        <taxon>Pseudomonadati</taxon>
        <taxon>Bacteroidota</taxon>
        <taxon>Chitinophagia</taxon>
        <taxon>Chitinophagales</taxon>
        <taxon>Chitinophagaceae</taxon>
        <taxon>Flaviaestuariibacter</taxon>
    </lineage>
</organism>
<dbReference type="Gene3D" id="3.20.20.150">
    <property type="entry name" value="Divalent-metal-dependent TIM barrel enzymes"/>
    <property type="match status" value="1"/>
</dbReference>